<accession>A0AAE0GC35</accession>
<keyword evidence="2" id="KW-1185">Reference proteome</keyword>
<sequence>MALHTFGAVYNVSSPRHVFDRLTVGKFGRSRCIVADQAKVLPRKLLLHTVCRSKGQRRTGRFPTTHLSPTPKEWRDSAAELLTTKGMCDTFQEDAHSGGYWILLTGRHKDWYDAFVLEAEACSPGARALSCGLFATRGSIPEHCLQRMAGLRAEAEVLAAATNPEDLLQQLKGLSLVLASDEKFQLNYENIGRVDEQIRWQSPRFLAAIADQVDGEGVLRGKEGGLSISHRFVVVEYDKGYIFGRVRYAPPELPEGADFSKKPHNFCAGLPPELAAVAVSIALGNRDLRREDGGRRRLLDPCCGSGTVLFEAWKRGMDVRCVHVGKGGGSSGRNMLQ</sequence>
<dbReference type="AlphaFoldDB" id="A0AAE0GC35"/>
<reference evidence="1 2" key="1">
    <citation type="journal article" date="2015" name="Genome Biol. Evol.">
        <title>Comparative Genomics of a Bacterivorous Green Alga Reveals Evolutionary Causalities and Consequences of Phago-Mixotrophic Mode of Nutrition.</title>
        <authorList>
            <person name="Burns J.A."/>
            <person name="Paasch A."/>
            <person name="Narechania A."/>
            <person name="Kim E."/>
        </authorList>
    </citation>
    <scope>NUCLEOTIDE SEQUENCE [LARGE SCALE GENOMIC DNA]</scope>
    <source>
        <strain evidence="1 2">PLY_AMNH</strain>
    </source>
</reference>
<protein>
    <submittedName>
        <fullName evidence="1">Uncharacterized protein</fullName>
    </submittedName>
</protein>
<dbReference type="EMBL" id="LGRX02007326">
    <property type="protein sequence ID" value="KAK3275262.1"/>
    <property type="molecule type" value="Genomic_DNA"/>
</dbReference>
<dbReference type="Gene3D" id="3.40.50.150">
    <property type="entry name" value="Vaccinia Virus protein VP39"/>
    <property type="match status" value="1"/>
</dbReference>
<name>A0AAE0GC35_9CHLO</name>
<dbReference type="InterPro" id="IPR029063">
    <property type="entry name" value="SAM-dependent_MTases_sf"/>
</dbReference>
<dbReference type="Proteomes" id="UP001190700">
    <property type="component" value="Unassembled WGS sequence"/>
</dbReference>
<evidence type="ECO:0000313" key="2">
    <source>
        <dbReference type="Proteomes" id="UP001190700"/>
    </source>
</evidence>
<gene>
    <name evidence="1" type="ORF">CYMTET_16598</name>
</gene>
<dbReference type="SUPFAM" id="SSF53335">
    <property type="entry name" value="S-adenosyl-L-methionine-dependent methyltransferases"/>
    <property type="match status" value="1"/>
</dbReference>
<organism evidence="1 2">
    <name type="scientific">Cymbomonas tetramitiformis</name>
    <dbReference type="NCBI Taxonomy" id="36881"/>
    <lineage>
        <taxon>Eukaryota</taxon>
        <taxon>Viridiplantae</taxon>
        <taxon>Chlorophyta</taxon>
        <taxon>Pyramimonadophyceae</taxon>
        <taxon>Pyramimonadales</taxon>
        <taxon>Pyramimonadaceae</taxon>
        <taxon>Cymbomonas</taxon>
    </lineage>
</organism>
<evidence type="ECO:0000313" key="1">
    <source>
        <dbReference type="EMBL" id="KAK3275262.1"/>
    </source>
</evidence>
<proteinExistence type="predicted"/>
<comment type="caution">
    <text evidence="1">The sequence shown here is derived from an EMBL/GenBank/DDBJ whole genome shotgun (WGS) entry which is preliminary data.</text>
</comment>